<dbReference type="AlphaFoldDB" id="A0A9N9PJP5"/>
<organism evidence="1 2">
    <name type="scientific">Racocetra fulgida</name>
    <dbReference type="NCBI Taxonomy" id="60492"/>
    <lineage>
        <taxon>Eukaryota</taxon>
        <taxon>Fungi</taxon>
        <taxon>Fungi incertae sedis</taxon>
        <taxon>Mucoromycota</taxon>
        <taxon>Glomeromycotina</taxon>
        <taxon>Glomeromycetes</taxon>
        <taxon>Diversisporales</taxon>
        <taxon>Gigasporaceae</taxon>
        <taxon>Racocetra</taxon>
    </lineage>
</organism>
<gene>
    <name evidence="1" type="ORF">RFULGI_LOCUS19819</name>
</gene>
<feature type="non-terminal residue" evidence="1">
    <location>
        <position position="1"/>
    </location>
</feature>
<comment type="caution">
    <text evidence="1">The sequence shown here is derived from an EMBL/GenBank/DDBJ whole genome shotgun (WGS) entry which is preliminary data.</text>
</comment>
<protein>
    <submittedName>
        <fullName evidence="1">5122_t:CDS:1</fullName>
    </submittedName>
</protein>
<dbReference type="Proteomes" id="UP000789396">
    <property type="component" value="Unassembled WGS sequence"/>
</dbReference>
<sequence>IVDEYKKTLNKDDKRKFILKAKIDHVKGLIRDSYTKSKDGKTLLDVLYYIW</sequence>
<reference evidence="1" key="1">
    <citation type="submission" date="2021-06" db="EMBL/GenBank/DDBJ databases">
        <authorList>
            <person name="Kallberg Y."/>
            <person name="Tangrot J."/>
            <person name="Rosling A."/>
        </authorList>
    </citation>
    <scope>NUCLEOTIDE SEQUENCE</scope>
    <source>
        <strain evidence="1">IN212</strain>
    </source>
</reference>
<accession>A0A9N9PJP5</accession>
<evidence type="ECO:0000313" key="2">
    <source>
        <dbReference type="Proteomes" id="UP000789396"/>
    </source>
</evidence>
<keyword evidence="2" id="KW-1185">Reference proteome</keyword>
<name>A0A9N9PJP5_9GLOM</name>
<proteinExistence type="predicted"/>
<evidence type="ECO:0000313" key="1">
    <source>
        <dbReference type="EMBL" id="CAG8823128.1"/>
    </source>
</evidence>
<dbReference type="EMBL" id="CAJVPZ010103266">
    <property type="protein sequence ID" value="CAG8823128.1"/>
    <property type="molecule type" value="Genomic_DNA"/>
</dbReference>
<feature type="non-terminal residue" evidence="1">
    <location>
        <position position="51"/>
    </location>
</feature>
<dbReference type="OrthoDB" id="2448412at2759"/>